<dbReference type="EMBL" id="LAZR01000156">
    <property type="protein sequence ID" value="KKN85685.1"/>
    <property type="molecule type" value="Genomic_DNA"/>
</dbReference>
<feature type="compositionally biased region" description="Basic and acidic residues" evidence="1">
    <location>
        <begin position="119"/>
        <end position="150"/>
    </location>
</feature>
<feature type="region of interest" description="Disordered" evidence="1">
    <location>
        <begin position="117"/>
        <end position="150"/>
    </location>
</feature>
<sequence length="150" mass="16731">MRRRVLISDSDWQLLAFAFGDLREHGYDVLAEASPSKALELVRQWRPHLVVASRRNIGAWDKALADRFTDTFEGAAFLVTVTDDEAAGVWKWVLARGFDVLPKPLLHASELRAATEAALRPKGEKGLTRQHSSGRERGGPGRDTSHRDMA</sequence>
<evidence type="ECO:0000256" key="1">
    <source>
        <dbReference type="SAM" id="MobiDB-lite"/>
    </source>
</evidence>
<reference evidence="2" key="1">
    <citation type="journal article" date="2015" name="Nature">
        <title>Complex archaea that bridge the gap between prokaryotes and eukaryotes.</title>
        <authorList>
            <person name="Spang A."/>
            <person name="Saw J.H."/>
            <person name="Jorgensen S.L."/>
            <person name="Zaremba-Niedzwiedzka K."/>
            <person name="Martijn J."/>
            <person name="Lind A.E."/>
            <person name="van Eijk R."/>
            <person name="Schleper C."/>
            <person name="Guy L."/>
            <person name="Ettema T.J."/>
        </authorList>
    </citation>
    <scope>NUCLEOTIDE SEQUENCE</scope>
</reference>
<comment type="caution">
    <text evidence="2">The sequence shown here is derived from an EMBL/GenBank/DDBJ whole genome shotgun (WGS) entry which is preliminary data.</text>
</comment>
<name>A0A0F9TXC0_9ZZZZ</name>
<evidence type="ECO:0000313" key="2">
    <source>
        <dbReference type="EMBL" id="KKN85685.1"/>
    </source>
</evidence>
<organism evidence="2">
    <name type="scientific">marine sediment metagenome</name>
    <dbReference type="NCBI Taxonomy" id="412755"/>
    <lineage>
        <taxon>unclassified sequences</taxon>
        <taxon>metagenomes</taxon>
        <taxon>ecological metagenomes</taxon>
    </lineage>
</organism>
<dbReference type="AlphaFoldDB" id="A0A0F9TXC0"/>
<dbReference type="InterPro" id="IPR011006">
    <property type="entry name" value="CheY-like_superfamily"/>
</dbReference>
<proteinExistence type="predicted"/>
<dbReference type="SUPFAM" id="SSF52172">
    <property type="entry name" value="CheY-like"/>
    <property type="match status" value="1"/>
</dbReference>
<protein>
    <recommendedName>
        <fullName evidence="3">Response regulatory domain-containing protein</fullName>
    </recommendedName>
</protein>
<evidence type="ECO:0008006" key="3">
    <source>
        <dbReference type="Google" id="ProtNLM"/>
    </source>
</evidence>
<gene>
    <name evidence="2" type="ORF">LCGC14_0276690</name>
</gene>
<accession>A0A0F9TXC0</accession>